<proteinExistence type="inferred from homology"/>
<gene>
    <name evidence="5" type="ORF">ACFPIE_15795</name>
</gene>
<accession>A0ABW0FWD0</accession>
<evidence type="ECO:0000313" key="6">
    <source>
        <dbReference type="Proteomes" id="UP001596152"/>
    </source>
</evidence>
<dbReference type="EMBL" id="JBHSLF010000047">
    <property type="protein sequence ID" value="MFC5345378.1"/>
    <property type="molecule type" value="Genomic_DNA"/>
</dbReference>
<organism evidence="5 6">
    <name type="scientific">Brevundimonas staleyi</name>
    <dbReference type="NCBI Taxonomy" id="74326"/>
    <lineage>
        <taxon>Bacteria</taxon>
        <taxon>Pseudomonadati</taxon>
        <taxon>Pseudomonadota</taxon>
        <taxon>Alphaproteobacteria</taxon>
        <taxon>Caulobacterales</taxon>
        <taxon>Caulobacteraceae</taxon>
        <taxon>Brevundimonas</taxon>
    </lineage>
</organism>
<evidence type="ECO:0000256" key="1">
    <source>
        <dbReference type="ARBA" id="ARBA00006484"/>
    </source>
</evidence>
<dbReference type="InterPro" id="IPR020904">
    <property type="entry name" value="Sc_DH/Rdtase_CS"/>
</dbReference>
<keyword evidence="6" id="KW-1185">Reference proteome</keyword>
<keyword evidence="2" id="KW-0560">Oxidoreductase</keyword>
<dbReference type="RefSeq" id="WP_374039192.1">
    <property type="nucleotide sequence ID" value="NZ_CP169082.1"/>
</dbReference>
<dbReference type="Gene3D" id="3.40.50.720">
    <property type="entry name" value="NAD(P)-binding Rossmann-like Domain"/>
    <property type="match status" value="1"/>
</dbReference>
<dbReference type="Proteomes" id="UP001596152">
    <property type="component" value="Unassembled WGS sequence"/>
</dbReference>
<evidence type="ECO:0000256" key="3">
    <source>
        <dbReference type="RuleBase" id="RU000363"/>
    </source>
</evidence>
<sequence>MPAKPILKPLDQQAIVITGATSGIGLATARRAARAGACVFLIARGESDLKALVEELQQEGARVAYAVADVADHDALAEAADKCRRLFGGFDTWVNNAGTSIYGPIRETTLEDQHRLFETNYWGTVNGSLVAAEYLRSQPGGGTIVNVGSVLGDVPVPVQGVYSASKHAVKGFTNAFRMELMRENAPVAVSLVKPAAVDTPYPKHARNLTGYAVQNPQPVYATHVVADTVLWCATHAVREITVGGGGRVISSFYALLPGLAEPIFARFAPVAMRDRGSAYEPYDDGLYDPTDDGLDEEVHYPMVRQFSALAEVRKHPGITAGSVAVVAVAALATLLLTQRTGPRRYEEIRDRIDPRGWIDAEALRHRFDDISRGLTERAEEVADRAGDLGDDARHQAKKLLKRGQRAVSEKQRRKYARDARRYADEAGRSARRYADDAGRYAKDHAREGGALLAVATIAAAIGAAALESRQPDSRVRRITGL</sequence>
<dbReference type="PRINTS" id="PR00080">
    <property type="entry name" value="SDRFAMILY"/>
</dbReference>
<dbReference type="InterPro" id="IPR002347">
    <property type="entry name" value="SDR_fam"/>
</dbReference>
<feature type="domain" description="Ketoreductase" evidence="4">
    <location>
        <begin position="13"/>
        <end position="200"/>
    </location>
</feature>
<evidence type="ECO:0000256" key="2">
    <source>
        <dbReference type="ARBA" id="ARBA00023002"/>
    </source>
</evidence>
<reference evidence="6" key="1">
    <citation type="journal article" date="2019" name="Int. J. Syst. Evol. Microbiol.">
        <title>The Global Catalogue of Microorganisms (GCM) 10K type strain sequencing project: providing services to taxonomists for standard genome sequencing and annotation.</title>
        <authorList>
            <consortium name="The Broad Institute Genomics Platform"/>
            <consortium name="The Broad Institute Genome Sequencing Center for Infectious Disease"/>
            <person name="Wu L."/>
            <person name="Ma J."/>
        </authorList>
    </citation>
    <scope>NUCLEOTIDE SEQUENCE [LARGE SCALE GENOMIC DNA]</scope>
    <source>
        <strain evidence="6">JCM 12125</strain>
    </source>
</reference>
<dbReference type="SMART" id="SM00822">
    <property type="entry name" value="PKS_KR"/>
    <property type="match status" value="1"/>
</dbReference>
<dbReference type="InterPro" id="IPR057326">
    <property type="entry name" value="KR_dom"/>
</dbReference>
<protein>
    <submittedName>
        <fullName evidence="5">SDR family oxidoreductase</fullName>
    </submittedName>
</protein>
<dbReference type="PANTHER" id="PTHR44196:SF1">
    <property type="entry name" value="DEHYDROGENASE_REDUCTASE SDR FAMILY MEMBER 7B"/>
    <property type="match status" value="1"/>
</dbReference>
<name>A0ABW0FWD0_9CAUL</name>
<dbReference type="NCBIfam" id="NF005495">
    <property type="entry name" value="PRK07109.1"/>
    <property type="match status" value="1"/>
</dbReference>
<comment type="similarity">
    <text evidence="1 3">Belongs to the short-chain dehydrogenases/reductases (SDR) family.</text>
</comment>
<dbReference type="PROSITE" id="PS00061">
    <property type="entry name" value="ADH_SHORT"/>
    <property type="match status" value="1"/>
</dbReference>
<evidence type="ECO:0000313" key="5">
    <source>
        <dbReference type="EMBL" id="MFC5345378.1"/>
    </source>
</evidence>
<dbReference type="InterPro" id="IPR036291">
    <property type="entry name" value="NAD(P)-bd_dom_sf"/>
</dbReference>
<evidence type="ECO:0000259" key="4">
    <source>
        <dbReference type="SMART" id="SM00822"/>
    </source>
</evidence>
<dbReference type="Pfam" id="PF00106">
    <property type="entry name" value="adh_short"/>
    <property type="match status" value="1"/>
</dbReference>
<dbReference type="SUPFAM" id="SSF51735">
    <property type="entry name" value="NAD(P)-binding Rossmann-fold domains"/>
    <property type="match status" value="1"/>
</dbReference>
<dbReference type="PRINTS" id="PR00081">
    <property type="entry name" value="GDHRDH"/>
</dbReference>
<dbReference type="PANTHER" id="PTHR44196">
    <property type="entry name" value="DEHYDROGENASE/REDUCTASE SDR FAMILY MEMBER 7B"/>
    <property type="match status" value="1"/>
</dbReference>
<comment type="caution">
    <text evidence="5">The sequence shown here is derived from an EMBL/GenBank/DDBJ whole genome shotgun (WGS) entry which is preliminary data.</text>
</comment>